<evidence type="ECO:0000256" key="1">
    <source>
        <dbReference type="SAM" id="MobiDB-lite"/>
    </source>
</evidence>
<feature type="region of interest" description="Disordered" evidence="1">
    <location>
        <begin position="1096"/>
        <end position="1126"/>
    </location>
</feature>
<evidence type="ECO:0000313" key="2">
    <source>
        <dbReference type="EMBL" id="KOB73413.1"/>
    </source>
</evidence>
<feature type="compositionally biased region" description="Basic and acidic residues" evidence="1">
    <location>
        <begin position="1383"/>
        <end position="1399"/>
    </location>
</feature>
<feature type="region of interest" description="Disordered" evidence="1">
    <location>
        <begin position="992"/>
        <end position="1017"/>
    </location>
</feature>
<feature type="compositionally biased region" description="Low complexity" evidence="1">
    <location>
        <begin position="943"/>
        <end position="962"/>
    </location>
</feature>
<sequence length="2275" mass="255133">MPEDTLLNLEALLCSLEERQSSPDDAMHAKKSHCYLLKSLNSLLSCGEVVTSTDADRVFRICLQYKTDMRCVTYVFSIISTLINIDKEKPLVDFLPSALALLDVLKTTCDTKTSHLQKMSFQVLMSHPQSTLIKLVSNHSPELIETFRLCLTFKPTGEALDVKMERPGHLRRVCPDEGKSRAVRPGGHDRGFHYGQAAGDDSESDGESEEELHLHQLCLRDYKASFILLRLLEWLPAQEKSLFVIEGISLWLSHVVPILVEFLTTSEDKEKTETHLHHVELLTKELVLHDYFEFPEFPLCIKALFEKGRDTWHRIWILLVKLLKSHITRIFIPFGTTPVTSMLPVIETAFKKESTQRVCAFTCWNELILSFSNELNASSATLAKRIKLIVIPLRAINARTEDAIAAKFDSWWLFIQKFKPIIDKFTKEILILFLNFVFGKSHDSKPLFWASQLSQSMRKKCLEAFVEIVGHSDCTVRCTTVVAPLNGKLTSTMILADHWDDFAHALKSAIKLLLMDLTPAARANIRCIWKSYVLLVAELLDNTVRRDLFNGLINLLSGLVKDCETNVDLSKVLIEDLALPLFNDNRVLTLIYSINEEHRPAHKIVTIITDKTFDNYYKSIQSQDLMKMLEPLVKIMVNESVATPAFMIWLLDELSATEGSFKLWTALVRTATESDLCLQLLNVHIKLDKTGFDNEISKLLTKHLEASESENVKYFIMFALIGLLKNKPDKDKMAKLEALAYEMDNYKDFEQLIPALVDTLALIIYNVSTNEDINLAQITIKCVKNVLRVLSFETESSGSPSKSRETDLRELRASIPSINKTMLSDIIMTAMKTYIKKCSNQLIKNEIRNVIASLDTQATKRSNKFDVDPIEFASPKVKITKRKEARIVNTVVENGEEYVVVETTWKLNPKSYTENQKEKFHRKSDIPALYQDLSQSQDEYKHSTWTTDSQDTSLSSSKSSKSAAHYNATEILKNMASIDVVPKIMEHILDNDKATPQTDPNTSPVTKDKPPSLVSKDRPLKIKLVPPLIGTKSPRMALKDRVFRNVRNLIEKSSPSPENEFIDKQENMNQIENVSTSPVTKPIIDSLVNSAIQETMAKPKNDDNPVTDKQEKQSPKISNEPDDKKKGVIVTAKQNHQNIRLVCTPVIKSRKQINDTISNSLLSAERPARMKRKPKKFDDSMLLAYKKSRYSKSDSMSDSQISEDIQPEITVAQVHTSKEKSDNSEKDIEHAEIVDKTVSDEAINVRNENNAHTDTDKDVIVLDNEIVMNCDIPKRKDKITLPTLLESYITEEIILITPTTPSVDKPTEQSPEKPTTIGEVPSSKSKASQPIESDASLVTKEIDEDLSTVNTTLCRQLVKKSVTQRETNENDVNSDSVTTPLNENKEASQDKVSQKKQDLQTENNKNEQNLGVTPKNKVKDVTQKSSTKKSKKSRIESELMIDTVEGHPFLKVQSENKRITRKFFIETENSSRRKSLAEKLNKSKMGATRKTSKKTKEKKTSSTLNTVTVEDSQDRRSISPEDAVMAEPPCSEDIIESSQDSTITTISVKSSKRTPKLIPFVALEKVVAGTTETQDLLEDSVIINEKNHEGTDIELLQNKTAEVDKNTANFTENMDTEPIGDNENTTDLTENMDTEQLGYDIAPNDFDVTSEPVVGPETQELAEADTQLNDPDDFVGLEIFEVTRQRQPFIYPSDTVIPEPQAIQDSDIKLSLPHGALILANIDNTNEVSSPFKDDSQRKQDFLNNTLEISPIKILSPDREKESPSPENSSDFVVIKLTSPVQSNGEPFQTQGSPEFFSEDKVSPDKRNASPPRADVTVTNTSPSSSLSLKKNRPQVRPGGRAAQMLGLLCVNSDLKITKVCERTEPEESKKAGTSTPARRNLRILYNSAGDVGDNLPEQSVGEGELDNFLKLKRTLPTVTSSPSGPILKRKLVDIIDEATASPASKRKRVSFHDPPVSTTAMVHKYIEPISLARSPQGSMKKRLERQTRAGIKSPKKLENVFNLDSVLSKTVESFTETATPTDDTQNVSLDITPTVEIVKTNELNDTDPIYPDLIDCKEPILVIATELSSTAMRELLVKELKGKVATVGDLAKMTELEVNRLCIKAPKIKIAKKVLTDYAAQRPVIEIIDTIIQEAFSEPMTESLLTSKTASVEMQTDEVELSSTGMQTVPEKLVIAATQTEIVPTAHTSIQTDESGKTLPPKSMVDLLMKKGDESTSPAILNRLLKLQRKGAPKDKKSTAELSFLRDHLCERYDSKDLFSLGLQLLQTVHDNSA</sequence>
<comment type="caution">
    <text evidence="2">The sequence shown here is derived from an EMBL/GenBank/DDBJ whole genome shotgun (WGS) entry which is preliminary data.</text>
</comment>
<dbReference type="STRING" id="104452.A0A0L7LD27"/>
<feature type="region of interest" description="Disordered" evidence="1">
    <location>
        <begin position="1299"/>
        <end position="1335"/>
    </location>
</feature>
<dbReference type="EMBL" id="JTDY01001599">
    <property type="protein sequence ID" value="KOB73413.1"/>
    <property type="molecule type" value="Genomic_DNA"/>
</dbReference>
<proteinExistence type="predicted"/>
<protein>
    <recommendedName>
        <fullName evidence="4">Telomere-associated protein RIF1</fullName>
    </recommendedName>
</protein>
<reference evidence="2 3" key="1">
    <citation type="journal article" date="2015" name="Genome Biol. Evol.">
        <title>The genome of winter moth (Operophtera brumata) provides a genomic perspective on sexual dimorphism and phenology.</title>
        <authorList>
            <person name="Derks M.F."/>
            <person name="Smit S."/>
            <person name="Salis L."/>
            <person name="Schijlen E."/>
            <person name="Bossers A."/>
            <person name="Mateman C."/>
            <person name="Pijl A.S."/>
            <person name="de Ridder D."/>
            <person name="Groenen M.A."/>
            <person name="Visser M.E."/>
            <person name="Megens H.J."/>
        </authorList>
    </citation>
    <scope>NUCLEOTIDE SEQUENCE [LARGE SCALE GENOMIC DNA]</scope>
    <source>
        <strain evidence="2">WM2013NL</strain>
        <tissue evidence="2">Head and thorax</tissue>
    </source>
</reference>
<feature type="compositionally biased region" description="Polar residues" evidence="1">
    <location>
        <begin position="994"/>
        <end position="1005"/>
    </location>
</feature>
<feature type="compositionally biased region" description="Basic and acidic residues" evidence="1">
    <location>
        <begin position="175"/>
        <end position="192"/>
    </location>
</feature>
<feature type="region of interest" description="Disordered" evidence="1">
    <location>
        <begin position="1782"/>
        <end position="1838"/>
    </location>
</feature>
<feature type="compositionally biased region" description="Basic and acidic residues" evidence="1">
    <location>
        <begin position="1798"/>
        <end position="1808"/>
    </location>
</feature>
<evidence type="ECO:0008006" key="4">
    <source>
        <dbReference type="Google" id="ProtNLM"/>
    </source>
</evidence>
<feature type="region of interest" description="Disordered" evidence="1">
    <location>
        <begin position="1362"/>
        <end position="1435"/>
    </location>
</feature>
<evidence type="ECO:0000313" key="3">
    <source>
        <dbReference type="Proteomes" id="UP000037510"/>
    </source>
</evidence>
<feature type="region of interest" description="Disordered" evidence="1">
    <location>
        <begin position="941"/>
        <end position="962"/>
    </location>
</feature>
<dbReference type="Proteomes" id="UP000037510">
    <property type="component" value="Unassembled WGS sequence"/>
</dbReference>
<keyword evidence="3" id="KW-1185">Reference proteome</keyword>
<feature type="compositionally biased region" description="Basic and acidic residues" evidence="1">
    <location>
        <begin position="1470"/>
        <end position="1481"/>
    </location>
</feature>
<feature type="region of interest" description="Disordered" evidence="1">
    <location>
        <begin position="1753"/>
        <end position="1772"/>
    </location>
</feature>
<feature type="compositionally biased region" description="Basic and acidic residues" evidence="1">
    <location>
        <begin position="1097"/>
        <end position="1126"/>
    </location>
</feature>
<feature type="compositionally biased region" description="Polar residues" evidence="1">
    <location>
        <begin position="1782"/>
        <end position="1793"/>
    </location>
</feature>
<feature type="compositionally biased region" description="Polar residues" evidence="1">
    <location>
        <begin position="1370"/>
        <end position="1382"/>
    </location>
</feature>
<feature type="compositionally biased region" description="Polar residues" evidence="1">
    <location>
        <begin position="1817"/>
        <end position="1829"/>
    </location>
</feature>
<name>A0A0L7LD27_OPEBR</name>
<feature type="compositionally biased region" description="Basic and acidic residues" evidence="1">
    <location>
        <begin position="1006"/>
        <end position="1017"/>
    </location>
</feature>
<feature type="region of interest" description="Disordered" evidence="1">
    <location>
        <begin position="175"/>
        <end position="206"/>
    </location>
</feature>
<feature type="compositionally biased region" description="Polar residues" evidence="1">
    <location>
        <begin position="1322"/>
        <end position="1331"/>
    </location>
</feature>
<gene>
    <name evidence="2" type="ORF">OBRU01_10771</name>
</gene>
<organism evidence="2 3">
    <name type="scientific">Operophtera brumata</name>
    <name type="common">Winter moth</name>
    <name type="synonym">Phalaena brumata</name>
    <dbReference type="NCBI Taxonomy" id="104452"/>
    <lineage>
        <taxon>Eukaryota</taxon>
        <taxon>Metazoa</taxon>
        <taxon>Ecdysozoa</taxon>
        <taxon>Arthropoda</taxon>
        <taxon>Hexapoda</taxon>
        <taxon>Insecta</taxon>
        <taxon>Pterygota</taxon>
        <taxon>Neoptera</taxon>
        <taxon>Endopterygota</taxon>
        <taxon>Lepidoptera</taxon>
        <taxon>Glossata</taxon>
        <taxon>Ditrysia</taxon>
        <taxon>Geometroidea</taxon>
        <taxon>Geometridae</taxon>
        <taxon>Larentiinae</taxon>
        <taxon>Operophtera</taxon>
    </lineage>
</organism>
<accession>A0A0L7LD27</accession>
<feature type="compositionally biased region" description="Polar residues" evidence="1">
    <location>
        <begin position="1400"/>
        <end position="1411"/>
    </location>
</feature>
<feature type="region of interest" description="Disordered" evidence="1">
    <location>
        <begin position="1470"/>
        <end position="1524"/>
    </location>
</feature>